<evidence type="ECO:0000259" key="1">
    <source>
        <dbReference type="PROSITE" id="PS51390"/>
    </source>
</evidence>
<dbReference type="Pfam" id="PF00095">
    <property type="entry name" value="WAP"/>
    <property type="match status" value="1"/>
</dbReference>
<proteinExistence type="predicted"/>
<dbReference type="InterPro" id="IPR036645">
    <property type="entry name" value="Elafin-like_sf"/>
</dbReference>
<dbReference type="CDD" id="cd00199">
    <property type="entry name" value="WAP"/>
    <property type="match status" value="1"/>
</dbReference>
<keyword evidence="3" id="KW-1185">Reference proteome</keyword>
<dbReference type="PRINTS" id="PR00003">
    <property type="entry name" value="4DISULPHCORE"/>
</dbReference>
<reference evidence="2" key="2">
    <citation type="submission" date="2025-09" db="UniProtKB">
        <authorList>
            <consortium name="Ensembl"/>
        </authorList>
    </citation>
    <scope>IDENTIFICATION</scope>
</reference>
<sequence length="77" mass="8307">AKQQTSFVLFNVPQRLTAMGLFCLPEKPGFCRVFPPDTMGICALLCFSDDDCAGAEKCCSNGCGRTCQTPHVVVFIA</sequence>
<dbReference type="AlphaFoldDB" id="A0A8C3IY05"/>
<dbReference type="GeneTree" id="ENSGT01040000242564"/>
<dbReference type="Gene3D" id="4.10.75.10">
    <property type="entry name" value="Elafin-like"/>
    <property type="match status" value="1"/>
</dbReference>
<accession>A0A8C3IY05</accession>
<evidence type="ECO:0000313" key="3">
    <source>
        <dbReference type="Proteomes" id="UP000694380"/>
    </source>
</evidence>
<evidence type="ECO:0000313" key="2">
    <source>
        <dbReference type="Ensembl" id="ENSCPBP00000039665.1"/>
    </source>
</evidence>
<organism evidence="2 3">
    <name type="scientific">Chrysemys picta bellii</name>
    <name type="common">Western painted turtle</name>
    <name type="synonym">Emys bellii</name>
    <dbReference type="NCBI Taxonomy" id="8478"/>
    <lineage>
        <taxon>Eukaryota</taxon>
        <taxon>Metazoa</taxon>
        <taxon>Chordata</taxon>
        <taxon>Craniata</taxon>
        <taxon>Vertebrata</taxon>
        <taxon>Euteleostomi</taxon>
        <taxon>Archelosauria</taxon>
        <taxon>Testudinata</taxon>
        <taxon>Testudines</taxon>
        <taxon>Cryptodira</taxon>
        <taxon>Durocryptodira</taxon>
        <taxon>Testudinoidea</taxon>
        <taxon>Emydidae</taxon>
        <taxon>Chrysemys</taxon>
    </lineage>
</organism>
<name>A0A8C3IY05_CHRPI</name>
<dbReference type="SMART" id="SM00217">
    <property type="entry name" value="WAP"/>
    <property type="match status" value="1"/>
</dbReference>
<dbReference type="InterPro" id="IPR008197">
    <property type="entry name" value="WAP_dom"/>
</dbReference>
<feature type="domain" description="WAP" evidence="1">
    <location>
        <begin position="24"/>
        <end position="71"/>
    </location>
</feature>
<dbReference type="GO" id="GO:0005576">
    <property type="term" value="C:extracellular region"/>
    <property type="evidence" value="ECO:0007669"/>
    <property type="project" value="InterPro"/>
</dbReference>
<protein>
    <recommendedName>
        <fullName evidence="1">WAP domain-containing protein</fullName>
    </recommendedName>
</protein>
<dbReference type="OMA" id="CVCAFSD"/>
<dbReference type="Ensembl" id="ENSCPBT00000046492.1">
    <property type="protein sequence ID" value="ENSCPBP00000039665.1"/>
    <property type="gene ID" value="ENSCPBG00000027318.1"/>
</dbReference>
<dbReference type="PROSITE" id="PS51390">
    <property type="entry name" value="WAP"/>
    <property type="match status" value="1"/>
</dbReference>
<reference evidence="2" key="1">
    <citation type="submission" date="2025-08" db="UniProtKB">
        <authorList>
            <consortium name="Ensembl"/>
        </authorList>
    </citation>
    <scope>IDENTIFICATION</scope>
</reference>
<dbReference type="Proteomes" id="UP000694380">
    <property type="component" value="Unplaced"/>
</dbReference>
<dbReference type="SUPFAM" id="SSF57256">
    <property type="entry name" value="Elafin-like"/>
    <property type="match status" value="1"/>
</dbReference>
<dbReference type="GO" id="GO:0030414">
    <property type="term" value="F:peptidase inhibitor activity"/>
    <property type="evidence" value="ECO:0007669"/>
    <property type="project" value="InterPro"/>
</dbReference>